<dbReference type="AlphaFoldDB" id="A0A4Y2ICJ9"/>
<dbReference type="Proteomes" id="UP000499080">
    <property type="component" value="Unassembled WGS sequence"/>
</dbReference>
<sequence length="94" mass="10566">MALISIVYRRSNHRISSSGLEKQNQRRSYVSYRVVVSTRQLDTLTSLVMAAPSTGTRLVATLLTGKPKSLTRTIQVVTVFSFSLEKSRGFPYKK</sequence>
<reference evidence="1 2" key="1">
    <citation type="journal article" date="2019" name="Sci. Rep.">
        <title>Orb-weaving spider Araneus ventricosus genome elucidates the spidroin gene catalogue.</title>
        <authorList>
            <person name="Kono N."/>
            <person name="Nakamura H."/>
            <person name="Ohtoshi R."/>
            <person name="Moran D.A.P."/>
            <person name="Shinohara A."/>
            <person name="Yoshida Y."/>
            <person name="Fujiwara M."/>
            <person name="Mori M."/>
            <person name="Tomita M."/>
            <person name="Arakawa K."/>
        </authorList>
    </citation>
    <scope>NUCLEOTIDE SEQUENCE [LARGE SCALE GENOMIC DNA]</scope>
</reference>
<protein>
    <submittedName>
        <fullName evidence="1">Uncharacterized protein</fullName>
    </submittedName>
</protein>
<keyword evidence="2" id="KW-1185">Reference proteome</keyword>
<name>A0A4Y2ICJ9_ARAVE</name>
<comment type="caution">
    <text evidence="1">The sequence shown here is derived from an EMBL/GenBank/DDBJ whole genome shotgun (WGS) entry which is preliminary data.</text>
</comment>
<accession>A0A4Y2ICJ9</accession>
<gene>
    <name evidence="1" type="ORF">AVEN_137050_1</name>
</gene>
<evidence type="ECO:0000313" key="1">
    <source>
        <dbReference type="EMBL" id="GBM75384.1"/>
    </source>
</evidence>
<dbReference type="EMBL" id="BGPR01106144">
    <property type="protein sequence ID" value="GBM75384.1"/>
    <property type="molecule type" value="Genomic_DNA"/>
</dbReference>
<organism evidence="1 2">
    <name type="scientific">Araneus ventricosus</name>
    <name type="common">Orbweaver spider</name>
    <name type="synonym">Epeira ventricosa</name>
    <dbReference type="NCBI Taxonomy" id="182803"/>
    <lineage>
        <taxon>Eukaryota</taxon>
        <taxon>Metazoa</taxon>
        <taxon>Ecdysozoa</taxon>
        <taxon>Arthropoda</taxon>
        <taxon>Chelicerata</taxon>
        <taxon>Arachnida</taxon>
        <taxon>Araneae</taxon>
        <taxon>Araneomorphae</taxon>
        <taxon>Entelegynae</taxon>
        <taxon>Araneoidea</taxon>
        <taxon>Araneidae</taxon>
        <taxon>Araneus</taxon>
    </lineage>
</organism>
<evidence type="ECO:0000313" key="2">
    <source>
        <dbReference type="Proteomes" id="UP000499080"/>
    </source>
</evidence>
<proteinExistence type="predicted"/>